<dbReference type="InterPro" id="IPR006531">
    <property type="entry name" value="Gp5/Vgr_OB"/>
</dbReference>
<proteinExistence type="predicted"/>
<dbReference type="SUPFAM" id="SSF69255">
    <property type="entry name" value="gp5 N-terminal domain-like"/>
    <property type="match status" value="1"/>
</dbReference>
<evidence type="ECO:0000313" key="3">
    <source>
        <dbReference type="Proteomes" id="UP000219636"/>
    </source>
</evidence>
<dbReference type="SUPFAM" id="SSF69279">
    <property type="entry name" value="Phage tail proteins"/>
    <property type="match status" value="1"/>
</dbReference>
<dbReference type="AlphaFoldDB" id="A0A285SM07"/>
<name>A0A285SM07_9BACL</name>
<dbReference type="EMBL" id="OBMQ01000005">
    <property type="protein sequence ID" value="SOC09049.1"/>
    <property type="molecule type" value="Genomic_DNA"/>
</dbReference>
<dbReference type="InterPro" id="IPR037026">
    <property type="entry name" value="Vgr_OB-fold_dom_sf"/>
</dbReference>
<dbReference type="Proteomes" id="UP000219636">
    <property type="component" value="Unassembled WGS sequence"/>
</dbReference>
<dbReference type="Pfam" id="PF04717">
    <property type="entry name" value="Phage_base_V"/>
    <property type="match status" value="1"/>
</dbReference>
<dbReference type="OrthoDB" id="95423at2"/>
<protein>
    <recommendedName>
        <fullName evidence="1">Gp5/Type VI secretion system Vgr protein OB-fold domain-containing protein</fullName>
    </recommendedName>
</protein>
<dbReference type="Gene3D" id="2.40.50.230">
    <property type="entry name" value="Gp5 N-terminal domain"/>
    <property type="match status" value="1"/>
</dbReference>
<accession>A0A285SM07</accession>
<evidence type="ECO:0000313" key="2">
    <source>
        <dbReference type="EMBL" id="SOC09049.1"/>
    </source>
</evidence>
<sequence length="521" mass="60113">MKNSELHLSTEPLPFLHYEECILHSEVNQHTKLTLKGLISEELIHEFMDAAEQNLNLHYKNDDIEFFWVGIIQEISIKRFAGGTKAEVIVLGKTIEADRSPYTRSIQGDSLSLKEIANHLHDAAFKNFYGQVANTSLYNNWLIQYEETNWQLMNRLASQNNIPLFIDDWDGQLELYAGFQNNNETYQLGPHDYVEMNTRQIKLSSFPLHNKDFLKQPSTTFHIVGEKLQIEGKPYTIVARTLHLHQFSSFQVDYVLVVENKWKSNQPQHPIEGRTFRGIVVNTKDPEHLGRVAVCLPWENENDVINRFLPWATPFATKEIGFHTLPELHEIVFVMFPTCEVEDVFVYLTERTMSNERLTNDMQYWRTADGTQIALSKHLLTLSIPHPETQETKRHIVLKENELEIHFDGRQIKLDSQKLLVNDDKHQIEMNEQGIHLTTDENTKIQIQPNHIVFKNEKQLIELSENGIVIKGTNLTIEANEIKADATELTATAKSGIKLSSQNTTIECSQIEMKSRNISMG</sequence>
<feature type="domain" description="Gp5/Type VI secretion system Vgr protein OB-fold" evidence="1">
    <location>
        <begin position="277"/>
        <end position="342"/>
    </location>
</feature>
<dbReference type="RefSeq" id="WP_097073431.1">
    <property type="nucleotide sequence ID" value="NZ_OBMQ01000005.1"/>
</dbReference>
<keyword evidence="3" id="KW-1185">Reference proteome</keyword>
<organism evidence="2 3">
    <name type="scientific">Ureibacillus xyleni</name>
    <dbReference type="NCBI Taxonomy" id="614648"/>
    <lineage>
        <taxon>Bacteria</taxon>
        <taxon>Bacillati</taxon>
        <taxon>Bacillota</taxon>
        <taxon>Bacilli</taxon>
        <taxon>Bacillales</taxon>
        <taxon>Caryophanaceae</taxon>
        <taxon>Ureibacillus</taxon>
    </lineage>
</organism>
<evidence type="ECO:0000259" key="1">
    <source>
        <dbReference type="Pfam" id="PF04717"/>
    </source>
</evidence>
<reference evidence="3" key="1">
    <citation type="submission" date="2017-08" db="EMBL/GenBank/DDBJ databases">
        <authorList>
            <person name="Varghese N."/>
            <person name="Submissions S."/>
        </authorList>
    </citation>
    <scope>NUCLEOTIDE SEQUENCE [LARGE SCALE GENOMIC DNA]</scope>
    <source>
        <strain evidence="3">JC22</strain>
    </source>
</reference>
<gene>
    <name evidence="2" type="ORF">SAMN05880501_105172</name>
</gene>